<accession>A0A7J7LS97</accession>
<dbReference type="OrthoDB" id="10264062at2759"/>
<keyword evidence="3" id="KW-1185">Reference proteome</keyword>
<dbReference type="AlphaFoldDB" id="A0A7J7LS97"/>
<comment type="caution">
    <text evidence="2">The sequence shown here is derived from an EMBL/GenBank/DDBJ whole genome shotgun (WGS) entry which is preliminary data.</text>
</comment>
<evidence type="ECO:0000256" key="1">
    <source>
        <dbReference type="SAM" id="MobiDB-lite"/>
    </source>
</evidence>
<protein>
    <submittedName>
        <fullName evidence="2">Uncharacterized protein</fullName>
    </submittedName>
</protein>
<dbReference type="Proteomes" id="UP000541444">
    <property type="component" value="Unassembled WGS sequence"/>
</dbReference>
<dbReference type="EMBL" id="JACGCM010002066">
    <property type="protein sequence ID" value="KAF6145420.1"/>
    <property type="molecule type" value="Genomic_DNA"/>
</dbReference>
<sequence length="163" mass="18226">MEVNQQPLMAVTNTVSWRSEGIRYIKNEVFLDGITQEVSITEFAESSDSKEDSEELESLAKSSAIEGSGEGELPSNSSKDSTLTKSEIKFENWQIIIRLDAIRANAEWVPYSPNQAGVSAEIVQHLAESVRLKDYDNLEPCRIFHVARLVSILEAYALYDPVT</sequence>
<proteinExistence type="predicted"/>
<feature type="region of interest" description="Disordered" evidence="1">
    <location>
        <begin position="43"/>
        <end position="83"/>
    </location>
</feature>
<feature type="compositionally biased region" description="Polar residues" evidence="1">
    <location>
        <begin position="74"/>
        <end position="83"/>
    </location>
</feature>
<name>A0A7J7LS97_9MAGN</name>
<gene>
    <name evidence="2" type="ORF">GIB67_029189</name>
</gene>
<reference evidence="2 3" key="1">
    <citation type="journal article" date="2020" name="IScience">
        <title>Genome Sequencing of the Endangered Kingdonia uniflora (Circaeasteraceae, Ranunculales) Reveals Potential Mechanisms of Evolutionary Specialization.</title>
        <authorList>
            <person name="Sun Y."/>
            <person name="Deng T."/>
            <person name="Zhang A."/>
            <person name="Moore M.J."/>
            <person name="Landis J.B."/>
            <person name="Lin N."/>
            <person name="Zhang H."/>
            <person name="Zhang X."/>
            <person name="Huang J."/>
            <person name="Zhang X."/>
            <person name="Sun H."/>
            <person name="Wang H."/>
        </authorList>
    </citation>
    <scope>NUCLEOTIDE SEQUENCE [LARGE SCALE GENOMIC DNA]</scope>
    <source>
        <strain evidence="2">TB1705</strain>
        <tissue evidence="2">Leaf</tissue>
    </source>
</reference>
<feature type="non-terminal residue" evidence="2">
    <location>
        <position position="1"/>
    </location>
</feature>
<evidence type="ECO:0000313" key="3">
    <source>
        <dbReference type="Proteomes" id="UP000541444"/>
    </source>
</evidence>
<organism evidence="2 3">
    <name type="scientific">Kingdonia uniflora</name>
    <dbReference type="NCBI Taxonomy" id="39325"/>
    <lineage>
        <taxon>Eukaryota</taxon>
        <taxon>Viridiplantae</taxon>
        <taxon>Streptophyta</taxon>
        <taxon>Embryophyta</taxon>
        <taxon>Tracheophyta</taxon>
        <taxon>Spermatophyta</taxon>
        <taxon>Magnoliopsida</taxon>
        <taxon>Ranunculales</taxon>
        <taxon>Circaeasteraceae</taxon>
        <taxon>Kingdonia</taxon>
    </lineage>
</organism>
<evidence type="ECO:0000313" key="2">
    <source>
        <dbReference type="EMBL" id="KAF6145420.1"/>
    </source>
</evidence>